<name>A0A6L5X0Z0_9FIRM</name>
<reference evidence="2 3" key="1">
    <citation type="submission" date="2019-08" db="EMBL/GenBank/DDBJ databases">
        <title>In-depth cultivation of the pig gut microbiome towards novel bacterial diversity and tailored functional studies.</title>
        <authorList>
            <person name="Wylensek D."/>
            <person name="Hitch T.C.A."/>
            <person name="Clavel T."/>
        </authorList>
    </citation>
    <scope>NUCLEOTIDE SEQUENCE [LARGE SCALE GENOMIC DNA]</scope>
    <source>
        <strain evidence="2 3">Oil+RF-744-WCA-WT-11</strain>
    </source>
</reference>
<accession>A0A6L5X0Z0</accession>
<dbReference type="Proteomes" id="UP000481852">
    <property type="component" value="Unassembled WGS sequence"/>
</dbReference>
<evidence type="ECO:0000313" key="3">
    <source>
        <dbReference type="Proteomes" id="UP000481852"/>
    </source>
</evidence>
<dbReference type="Gene3D" id="3.80.10.10">
    <property type="entry name" value="Ribonuclease Inhibitor"/>
    <property type="match status" value="1"/>
</dbReference>
<dbReference type="InterPro" id="IPR026906">
    <property type="entry name" value="LRR_5"/>
</dbReference>
<evidence type="ECO:0000313" key="2">
    <source>
        <dbReference type="EMBL" id="MSS14001.1"/>
    </source>
</evidence>
<comment type="caution">
    <text evidence="2">The sequence shown here is derived from an EMBL/GenBank/DDBJ whole genome shotgun (WGS) entry which is preliminary data.</text>
</comment>
<organism evidence="2 3">
    <name type="scientific">Porcincola intestinalis</name>
    <dbReference type="NCBI Taxonomy" id="2606632"/>
    <lineage>
        <taxon>Bacteria</taxon>
        <taxon>Bacillati</taxon>
        <taxon>Bacillota</taxon>
        <taxon>Clostridia</taxon>
        <taxon>Lachnospirales</taxon>
        <taxon>Lachnospiraceae</taxon>
        <taxon>Porcincola</taxon>
    </lineage>
</organism>
<evidence type="ECO:0000256" key="1">
    <source>
        <dbReference type="SAM" id="Phobius"/>
    </source>
</evidence>
<gene>
    <name evidence="2" type="ORF">FYJ35_02915</name>
</gene>
<keyword evidence="1" id="KW-1133">Transmembrane helix</keyword>
<keyword evidence="1" id="KW-0812">Transmembrane</keyword>
<proteinExistence type="predicted"/>
<dbReference type="AlphaFoldDB" id="A0A6L5X0Z0"/>
<sequence length="485" mass="53135">MIEYSCEGILINRLRFIICKRRGSGMRNDCSLRNSRFSLPGLFIIAVLFILLPGMTAEADVVRNYKASELPDGEWFFQYDDVDTTTNITLDKDCTIESIEQRFADAYTYGKLNIIGNGHKLIIGSGGIYASTSSISIQDAIVEIDTTYPYEGSYCDGIHSSEGIQIVRSNLDIITSSSFHPMWSSDPEYIECAKVSGSETGNNLSVRATHVIGSVNVTVTEPKAGEKAVFKGSVNDKNIQLTAGTLDDEKIRWYEGTKEYKETDNLTFEAGHTYKCVVHLSAKRGKVTSATNVKINGHAAIFAEDQVDYGSYTWHAWFTYEFEIPKAVPAPVADPAPAATPPSGETGVLTVTAGNGIYTIQGQQAILTGPVSKNIKSIVIPASVKKSGKKYPVTKIASKSLSGLKKLNSVTIGKNVKFIGAKTFWKCGRLKKLTIKTKKLTKKTIGASAFKGINKKATIKCPKGKKNAYKKIFLKKGMKKTMKFK</sequence>
<protein>
    <submittedName>
        <fullName evidence="2">Leucine-rich repeat protein</fullName>
    </submittedName>
</protein>
<dbReference type="EMBL" id="VULZ01000002">
    <property type="protein sequence ID" value="MSS14001.1"/>
    <property type="molecule type" value="Genomic_DNA"/>
</dbReference>
<dbReference type="InterPro" id="IPR032675">
    <property type="entry name" value="LRR_dom_sf"/>
</dbReference>
<feature type="transmembrane region" description="Helical" evidence="1">
    <location>
        <begin position="37"/>
        <end position="55"/>
    </location>
</feature>
<dbReference type="Pfam" id="PF13306">
    <property type="entry name" value="LRR_5"/>
    <property type="match status" value="1"/>
</dbReference>
<keyword evidence="1" id="KW-0472">Membrane</keyword>
<keyword evidence="3" id="KW-1185">Reference proteome</keyword>